<name>S3C1X7_OPHP1</name>
<dbReference type="OrthoDB" id="406152at2759"/>
<evidence type="ECO:0000256" key="5">
    <source>
        <dbReference type="SAM" id="MobiDB-lite"/>
    </source>
</evidence>
<dbReference type="SUPFAM" id="SSF53335">
    <property type="entry name" value="S-adenosyl-L-methionine-dependent methyltransferases"/>
    <property type="match status" value="1"/>
</dbReference>
<dbReference type="InterPro" id="IPR029063">
    <property type="entry name" value="SAM-dependent_MTases_sf"/>
</dbReference>
<keyword evidence="7" id="KW-1185">Reference proteome</keyword>
<dbReference type="GO" id="GO:0035657">
    <property type="term" value="C:eRF1 methyltransferase complex"/>
    <property type="evidence" value="ECO:0007669"/>
    <property type="project" value="TreeGrafter"/>
</dbReference>
<organism evidence="6 7">
    <name type="scientific">Ophiostoma piceae (strain UAMH 11346)</name>
    <name type="common">Sap stain fungus</name>
    <dbReference type="NCBI Taxonomy" id="1262450"/>
    <lineage>
        <taxon>Eukaryota</taxon>
        <taxon>Fungi</taxon>
        <taxon>Dikarya</taxon>
        <taxon>Ascomycota</taxon>
        <taxon>Pezizomycotina</taxon>
        <taxon>Sordariomycetes</taxon>
        <taxon>Sordariomycetidae</taxon>
        <taxon>Ophiostomatales</taxon>
        <taxon>Ophiostomataceae</taxon>
        <taxon>Ophiostoma</taxon>
    </lineage>
</organism>
<gene>
    <name evidence="6" type="ORF">F503_03159</name>
</gene>
<dbReference type="STRING" id="1262450.S3C1X7"/>
<evidence type="ECO:0000256" key="4">
    <source>
        <dbReference type="ARBA" id="ARBA00022691"/>
    </source>
</evidence>
<feature type="region of interest" description="Disordered" evidence="5">
    <location>
        <begin position="333"/>
        <end position="367"/>
    </location>
</feature>
<dbReference type="Proteomes" id="UP000016923">
    <property type="component" value="Unassembled WGS sequence"/>
</dbReference>
<evidence type="ECO:0000313" key="6">
    <source>
        <dbReference type="EMBL" id="EPE06732.1"/>
    </source>
</evidence>
<feature type="compositionally biased region" description="Basic and acidic residues" evidence="5">
    <location>
        <begin position="419"/>
        <end position="451"/>
    </location>
</feature>
<keyword evidence="3 6" id="KW-0808">Transferase</keyword>
<keyword evidence="2 6" id="KW-0489">Methyltransferase</keyword>
<dbReference type="PANTHER" id="PTHR45875">
    <property type="entry name" value="METHYLTRANSFERASE N6AMT1"/>
    <property type="match status" value="1"/>
</dbReference>
<dbReference type="PROSITE" id="PS00092">
    <property type="entry name" value="N6_MTASE"/>
    <property type="match status" value="1"/>
</dbReference>
<protein>
    <submittedName>
        <fullName evidence="6">N-glutamine methyltransferase mtq2</fullName>
    </submittedName>
</protein>
<comment type="similarity">
    <text evidence="1">Belongs to the eukaryotic/archaeal PrmC-related family.</text>
</comment>
<proteinExistence type="inferred from homology"/>
<feature type="region of interest" description="Disordered" evidence="5">
    <location>
        <begin position="623"/>
        <end position="652"/>
    </location>
</feature>
<feature type="compositionally biased region" description="Basic and acidic residues" evidence="5">
    <location>
        <begin position="557"/>
        <end position="578"/>
    </location>
</feature>
<feature type="region of interest" description="Disordered" evidence="5">
    <location>
        <begin position="523"/>
        <end position="542"/>
    </location>
</feature>
<dbReference type="GO" id="GO:0003676">
    <property type="term" value="F:nucleic acid binding"/>
    <property type="evidence" value="ECO:0007669"/>
    <property type="project" value="InterPro"/>
</dbReference>
<feature type="region of interest" description="Disordered" evidence="5">
    <location>
        <begin position="556"/>
        <end position="578"/>
    </location>
</feature>
<feature type="compositionally biased region" description="Basic and acidic residues" evidence="5">
    <location>
        <begin position="739"/>
        <end position="750"/>
    </location>
</feature>
<evidence type="ECO:0000256" key="2">
    <source>
        <dbReference type="ARBA" id="ARBA00022603"/>
    </source>
</evidence>
<feature type="compositionally biased region" description="Basic and acidic residues" evidence="5">
    <location>
        <begin position="470"/>
        <end position="485"/>
    </location>
</feature>
<dbReference type="InterPro" id="IPR052190">
    <property type="entry name" value="Euk-Arch_PrmC-MTase"/>
</dbReference>
<dbReference type="InterPro" id="IPR002052">
    <property type="entry name" value="DNA_methylase_N6_adenine_CS"/>
</dbReference>
<dbReference type="EMBL" id="KE148152">
    <property type="protein sequence ID" value="EPE06732.1"/>
    <property type="molecule type" value="Genomic_DNA"/>
</dbReference>
<dbReference type="PANTHER" id="PTHR45875:SF1">
    <property type="entry name" value="METHYLTRANSFERASE N6AMT1"/>
    <property type="match status" value="1"/>
</dbReference>
<feature type="region of interest" description="Disordered" evidence="5">
    <location>
        <begin position="736"/>
        <end position="757"/>
    </location>
</feature>
<dbReference type="HOGENOM" id="CLU_339503_0_0_1"/>
<accession>S3C1X7</accession>
<keyword evidence="4" id="KW-0949">S-adenosyl-L-methionine</keyword>
<dbReference type="GO" id="GO:0032259">
    <property type="term" value="P:methylation"/>
    <property type="evidence" value="ECO:0007669"/>
    <property type="project" value="UniProtKB-KW"/>
</dbReference>
<dbReference type="VEuPathDB" id="FungiDB:F503_03159"/>
<evidence type="ECO:0000256" key="1">
    <source>
        <dbReference type="ARBA" id="ARBA00006149"/>
    </source>
</evidence>
<feature type="compositionally biased region" description="Basic residues" evidence="5">
    <location>
        <begin position="353"/>
        <end position="367"/>
    </location>
</feature>
<evidence type="ECO:0000313" key="7">
    <source>
        <dbReference type="Proteomes" id="UP000016923"/>
    </source>
</evidence>
<sequence>MLPTPDTSHVPYSRVYEPAEDSFLMIDTLALPAETEFLQTRFSASSTSSSSPSPSGAPFVVEIGSGSGVVLAFVVAQAATLFGTGSSPDSCIPLALAVDVNSFALKATTETVRRAVAEETKTKTATGHFVGAVRSDLVSALRPGQVDVLLFNPPYVPTPSLPAVEADAAIQKDNFAMESHLLELAYAGGHDGMETTDRLLASLPSVLSPRGCAYILLCAQNRPDAVKERIRQWPSDTEGVSWHAETVGSSGKQAGWEKLQITVAVNQQGGRQRDTGDDGRHGERVLQAFVVHMSGRALQLGREVVEGGDGMAKVVDDLLQLVAVDKAVAQHLGQPRAQSRLHNSRRDGDAPHHTQRPHKVDSRRRHGMVRVVKGGQRCEEQAGVHNALAQVGRDRVHKVLPGARVCYIESERGHEAVAHDHEARAGAHERREAAIPAGHDDAGNEAADGRRERRNRQPRTGPGGRVLQHNLEKQRQTEEVGIGREADTDVGGLRCQRQASAQHAQGNDGRDLLLGGGVGSLLGAHKEGKQDNAAAQAQPDPWTAPGQLVAAEAQADQLHRDAGHQQKGAGHIDARPPRRAGVEDVRCALFLLCAICVLCVLCVDCMPASEAAEDATAHNERCDTHGHLNRKAPAPADRVGHGAAKGRAADGTKAKDAVLHGLVHAAPPEGDEVRVDNRGHGHEAASAEAGEGPHAVERKHVGSGCTAEAADGKDGCGHEEAGAAADKVRHAAVEGLEGGARHEVGRREPRSSIGSAKVGRDDGICRCGNGAVKAGEEDVGHDGELDGGEPGRRCPGVGFVFDTVRAVLCSGRVVEAVDVDVVAGCDSDGQQRLAFVC</sequence>
<dbReference type="AlphaFoldDB" id="S3C1X7"/>
<evidence type="ECO:0000256" key="3">
    <source>
        <dbReference type="ARBA" id="ARBA00022679"/>
    </source>
</evidence>
<dbReference type="Gene3D" id="3.40.50.150">
    <property type="entry name" value="Vaccinia Virus protein VP39"/>
    <property type="match status" value="1"/>
</dbReference>
<dbReference type="GO" id="GO:0008276">
    <property type="term" value="F:protein methyltransferase activity"/>
    <property type="evidence" value="ECO:0007669"/>
    <property type="project" value="TreeGrafter"/>
</dbReference>
<reference evidence="6 7" key="1">
    <citation type="journal article" date="2013" name="BMC Genomics">
        <title>The genome and transcriptome of the pine saprophyte Ophiostoma piceae, and a comparison with the bark beetle-associated pine pathogen Grosmannia clavigera.</title>
        <authorList>
            <person name="Haridas S."/>
            <person name="Wang Y."/>
            <person name="Lim L."/>
            <person name="Massoumi Alamouti S."/>
            <person name="Jackman S."/>
            <person name="Docking R."/>
            <person name="Robertson G."/>
            <person name="Birol I."/>
            <person name="Bohlmann J."/>
            <person name="Breuil C."/>
        </authorList>
    </citation>
    <scope>NUCLEOTIDE SEQUENCE [LARGE SCALE GENOMIC DNA]</scope>
    <source>
        <strain evidence="6 7">UAMH 11346</strain>
    </source>
</reference>
<dbReference type="eggNOG" id="KOG3191">
    <property type="taxonomic scope" value="Eukaryota"/>
</dbReference>
<feature type="region of interest" description="Disordered" evidence="5">
    <location>
        <begin position="419"/>
        <end position="485"/>
    </location>
</feature>
<dbReference type="GO" id="GO:0008757">
    <property type="term" value="F:S-adenosylmethionine-dependent methyltransferase activity"/>
    <property type="evidence" value="ECO:0007669"/>
    <property type="project" value="TreeGrafter"/>
</dbReference>